<dbReference type="EMBL" id="SSNZ01000010">
    <property type="protein sequence ID" value="THF47963.1"/>
    <property type="molecule type" value="Genomic_DNA"/>
</dbReference>
<dbReference type="InterPro" id="IPR032710">
    <property type="entry name" value="NTF2-like_dom_sf"/>
</dbReference>
<dbReference type="Proteomes" id="UP000307507">
    <property type="component" value="Unassembled WGS sequence"/>
</dbReference>
<sequence>MKYKLLLVMACLSFGMYGQQKDVENTIRTFFDGFHAKDTLKIKSLCHDKMILQSIQESPKGNRLTEETAGAFFKAIATFPAQLTFQEKILSYKIQIDGTMAHVWTPYEFYINGKLSHSGVNSFQLYNEKGTWKIIYIVDTRRK</sequence>
<dbReference type="AlphaFoldDB" id="A0A4V3W7N0"/>
<accession>A0A4V3W7N0</accession>
<organism evidence="1 2">
    <name type="scientific">Flavobacterium supellecticarium</name>
    <dbReference type="NCBI Taxonomy" id="2565924"/>
    <lineage>
        <taxon>Bacteria</taxon>
        <taxon>Pseudomonadati</taxon>
        <taxon>Bacteroidota</taxon>
        <taxon>Flavobacteriia</taxon>
        <taxon>Flavobacteriales</taxon>
        <taxon>Flavobacteriaceae</taxon>
        <taxon>Flavobacterium</taxon>
    </lineage>
</organism>
<dbReference type="OrthoDB" id="117186at2"/>
<name>A0A4V3W7N0_9FLAO</name>
<dbReference type="RefSeq" id="WP_136404277.1">
    <property type="nucleotide sequence ID" value="NZ_SSNZ01000010.1"/>
</dbReference>
<gene>
    <name evidence="1" type="ORF">E6C50_16145</name>
</gene>
<protein>
    <submittedName>
        <fullName evidence="1">Nuclear transport factor 2 family protein</fullName>
    </submittedName>
</protein>
<evidence type="ECO:0000313" key="1">
    <source>
        <dbReference type="EMBL" id="THF47963.1"/>
    </source>
</evidence>
<reference evidence="1 2" key="1">
    <citation type="submission" date="2019-04" db="EMBL/GenBank/DDBJ databases">
        <title>Flavobacterium sp. nov. isolated from construction timber.</title>
        <authorList>
            <person name="Lin S.-Y."/>
            <person name="Chang C.-T."/>
            <person name="Young C.-C."/>
        </authorList>
    </citation>
    <scope>NUCLEOTIDE SEQUENCE [LARGE SCALE GENOMIC DNA]</scope>
    <source>
        <strain evidence="1 2">CC-CTC003</strain>
    </source>
</reference>
<evidence type="ECO:0000313" key="2">
    <source>
        <dbReference type="Proteomes" id="UP000307507"/>
    </source>
</evidence>
<dbReference type="Gene3D" id="3.10.450.50">
    <property type="match status" value="1"/>
</dbReference>
<dbReference type="SUPFAM" id="SSF54427">
    <property type="entry name" value="NTF2-like"/>
    <property type="match status" value="1"/>
</dbReference>
<proteinExistence type="predicted"/>
<comment type="caution">
    <text evidence="1">The sequence shown here is derived from an EMBL/GenBank/DDBJ whole genome shotgun (WGS) entry which is preliminary data.</text>
</comment>
<keyword evidence="2" id="KW-1185">Reference proteome</keyword>